<dbReference type="STRING" id="1850254.LPB137_07930"/>
<dbReference type="EMBL" id="CP019070">
    <property type="protein sequence ID" value="APW65785.1"/>
    <property type="molecule type" value="Genomic_DNA"/>
</dbReference>
<organism evidence="1 2">
    <name type="scientific">Poseidonibacter parvus</name>
    <dbReference type="NCBI Taxonomy" id="1850254"/>
    <lineage>
        <taxon>Bacteria</taxon>
        <taxon>Pseudomonadati</taxon>
        <taxon>Campylobacterota</taxon>
        <taxon>Epsilonproteobacteria</taxon>
        <taxon>Campylobacterales</taxon>
        <taxon>Arcobacteraceae</taxon>
        <taxon>Poseidonibacter</taxon>
    </lineage>
</organism>
<dbReference type="KEGG" id="alp:LPB137_07930"/>
<accession>A0A1P8KMN3</accession>
<dbReference type="AlphaFoldDB" id="A0A1P8KMN3"/>
<sequence length="70" mass="8179">MAKKKAVLVDLKKMNLSFEEKGQTIKLINFKTQTLTLDTEIFENQDFIAKRTMVYAHLPKKLKAQLNSFF</sequence>
<proteinExistence type="predicted"/>
<evidence type="ECO:0000313" key="1">
    <source>
        <dbReference type="EMBL" id="APW65785.1"/>
    </source>
</evidence>
<reference evidence="1 2" key="1">
    <citation type="submission" date="2017-01" db="EMBL/GenBank/DDBJ databases">
        <title>Genome sequencing of Arcobacter sp. LPB0137.</title>
        <authorList>
            <person name="Lee G.-W."/>
            <person name="Yi H."/>
        </authorList>
    </citation>
    <scope>NUCLEOTIDE SEQUENCE [LARGE SCALE GENOMIC DNA]</scope>
    <source>
        <strain evidence="1 2">LPB0137</strain>
    </source>
</reference>
<keyword evidence="2" id="KW-1185">Reference proteome</keyword>
<dbReference type="RefSeq" id="WP_076086743.1">
    <property type="nucleotide sequence ID" value="NZ_CP019070.1"/>
</dbReference>
<evidence type="ECO:0000313" key="2">
    <source>
        <dbReference type="Proteomes" id="UP000186074"/>
    </source>
</evidence>
<dbReference type="Proteomes" id="UP000186074">
    <property type="component" value="Chromosome"/>
</dbReference>
<gene>
    <name evidence="1" type="ORF">LPB137_07930</name>
</gene>
<dbReference type="OrthoDB" id="5347067at2"/>
<name>A0A1P8KMN3_9BACT</name>
<protein>
    <submittedName>
        <fullName evidence="1">Malate dehydrogenase</fullName>
    </submittedName>
</protein>